<keyword evidence="2" id="KW-0805">Transcription regulation</keyword>
<dbReference type="Pfam" id="PF04542">
    <property type="entry name" value="Sigma70_r2"/>
    <property type="match status" value="1"/>
</dbReference>
<protein>
    <submittedName>
        <fullName evidence="9">Uncharacterized protein</fullName>
    </submittedName>
</protein>
<dbReference type="NCBIfam" id="TIGR02983">
    <property type="entry name" value="SigE-fam_strep"/>
    <property type="match status" value="1"/>
</dbReference>
<dbReference type="InterPro" id="IPR007627">
    <property type="entry name" value="RNA_pol_sigma70_r2"/>
</dbReference>
<feature type="domain" description="RNA polymerase sigma-70 region 2" evidence="7">
    <location>
        <begin position="116"/>
        <end position="181"/>
    </location>
</feature>
<feature type="region of interest" description="Disordered" evidence="6">
    <location>
        <begin position="1"/>
        <end position="31"/>
    </location>
</feature>
<dbReference type="Proteomes" id="UP000321049">
    <property type="component" value="Unassembled WGS sequence"/>
</dbReference>
<name>A0A511JNW0_9CELL</name>
<gene>
    <name evidence="9" type="ORF">CTE05_31760</name>
</gene>
<comment type="caution">
    <text evidence="9">The sequence shown here is derived from an EMBL/GenBank/DDBJ whole genome shotgun (WGS) entry which is preliminary data.</text>
</comment>
<keyword evidence="10" id="KW-1185">Reference proteome</keyword>
<dbReference type="PANTHER" id="PTHR43133:SF50">
    <property type="entry name" value="ECF RNA POLYMERASE SIGMA FACTOR SIGM"/>
    <property type="match status" value="1"/>
</dbReference>
<dbReference type="EMBL" id="BJWH01000019">
    <property type="protein sequence ID" value="GEL99629.1"/>
    <property type="molecule type" value="Genomic_DNA"/>
</dbReference>
<evidence type="ECO:0000256" key="2">
    <source>
        <dbReference type="ARBA" id="ARBA00023015"/>
    </source>
</evidence>
<keyword evidence="5" id="KW-0804">Transcription</keyword>
<keyword evidence="4" id="KW-0238">DNA-binding</keyword>
<dbReference type="GO" id="GO:0006352">
    <property type="term" value="P:DNA-templated transcription initiation"/>
    <property type="evidence" value="ECO:0007669"/>
    <property type="project" value="InterPro"/>
</dbReference>
<dbReference type="InterPro" id="IPR014284">
    <property type="entry name" value="RNA_pol_sigma-70_dom"/>
</dbReference>
<dbReference type="CDD" id="cd06171">
    <property type="entry name" value="Sigma70_r4"/>
    <property type="match status" value="1"/>
</dbReference>
<dbReference type="InterPro" id="IPR013249">
    <property type="entry name" value="RNA_pol_sigma70_r4_t2"/>
</dbReference>
<evidence type="ECO:0000313" key="9">
    <source>
        <dbReference type="EMBL" id="GEL99629.1"/>
    </source>
</evidence>
<dbReference type="PANTHER" id="PTHR43133">
    <property type="entry name" value="RNA POLYMERASE ECF-TYPE SIGMA FACTO"/>
    <property type="match status" value="1"/>
</dbReference>
<dbReference type="NCBIfam" id="TIGR02937">
    <property type="entry name" value="sigma70-ECF"/>
    <property type="match status" value="1"/>
</dbReference>
<evidence type="ECO:0000259" key="8">
    <source>
        <dbReference type="Pfam" id="PF08281"/>
    </source>
</evidence>
<dbReference type="Pfam" id="PF08281">
    <property type="entry name" value="Sigma70_r4_2"/>
    <property type="match status" value="1"/>
</dbReference>
<dbReference type="GO" id="GO:0016987">
    <property type="term" value="F:sigma factor activity"/>
    <property type="evidence" value="ECO:0007669"/>
    <property type="project" value="UniProtKB-KW"/>
</dbReference>
<evidence type="ECO:0000256" key="4">
    <source>
        <dbReference type="ARBA" id="ARBA00023125"/>
    </source>
</evidence>
<evidence type="ECO:0000256" key="1">
    <source>
        <dbReference type="ARBA" id="ARBA00010641"/>
    </source>
</evidence>
<sequence>MTPAMGARTTGVSMVSGPMRNGGSTAPGRAGTAGVVKVMDPLSLSRATSRSPAPPARRSVTAALNLPGGCCVFYGVTPMPHAPQRPAPADDVGDESVRVLSTGGPPDTDAEFTAFMQAHSADLLRTAWLLVGDAHRAEELVQHALVRTYASWSRTRRDDPLAYARRTLVNLRIDTWRRRRREVLSAPEHLPEGSSAGTLGPSDDRDQLVRALALLSPRQRRIVVLRHFVGLPEAEVAAELGVSIGTVKSTASRSLATLRTALTSNDTTDRSAR</sequence>
<feature type="domain" description="RNA polymerase sigma factor 70 region 4 type 2" evidence="8">
    <location>
        <begin position="206"/>
        <end position="258"/>
    </location>
</feature>
<dbReference type="AlphaFoldDB" id="A0A511JNW0"/>
<dbReference type="Gene3D" id="1.10.10.10">
    <property type="entry name" value="Winged helix-like DNA-binding domain superfamily/Winged helix DNA-binding domain"/>
    <property type="match status" value="1"/>
</dbReference>
<accession>A0A511JNW0</accession>
<dbReference type="InterPro" id="IPR014325">
    <property type="entry name" value="RNA_pol_sigma-E_actinobac"/>
</dbReference>
<keyword evidence="3" id="KW-0731">Sigma factor</keyword>
<dbReference type="InterPro" id="IPR036388">
    <property type="entry name" value="WH-like_DNA-bd_sf"/>
</dbReference>
<dbReference type="InterPro" id="IPR013325">
    <property type="entry name" value="RNA_pol_sigma_r2"/>
</dbReference>
<organism evidence="9 10">
    <name type="scientific">Cellulomonas terrae</name>
    <dbReference type="NCBI Taxonomy" id="311234"/>
    <lineage>
        <taxon>Bacteria</taxon>
        <taxon>Bacillati</taxon>
        <taxon>Actinomycetota</taxon>
        <taxon>Actinomycetes</taxon>
        <taxon>Micrococcales</taxon>
        <taxon>Cellulomonadaceae</taxon>
        <taxon>Cellulomonas</taxon>
    </lineage>
</organism>
<evidence type="ECO:0000256" key="3">
    <source>
        <dbReference type="ARBA" id="ARBA00023082"/>
    </source>
</evidence>
<dbReference type="InterPro" id="IPR039425">
    <property type="entry name" value="RNA_pol_sigma-70-like"/>
</dbReference>
<evidence type="ECO:0000256" key="5">
    <source>
        <dbReference type="ARBA" id="ARBA00023163"/>
    </source>
</evidence>
<comment type="similarity">
    <text evidence="1">Belongs to the sigma-70 factor family. ECF subfamily.</text>
</comment>
<dbReference type="Gene3D" id="1.10.1740.10">
    <property type="match status" value="1"/>
</dbReference>
<dbReference type="GO" id="GO:0003677">
    <property type="term" value="F:DNA binding"/>
    <property type="evidence" value="ECO:0007669"/>
    <property type="project" value="UniProtKB-KW"/>
</dbReference>
<dbReference type="SUPFAM" id="SSF88659">
    <property type="entry name" value="Sigma3 and sigma4 domains of RNA polymerase sigma factors"/>
    <property type="match status" value="1"/>
</dbReference>
<reference evidence="9 10" key="1">
    <citation type="submission" date="2019-07" db="EMBL/GenBank/DDBJ databases">
        <title>Whole genome shotgun sequence of Cellulomonas terrae NBRC 100819.</title>
        <authorList>
            <person name="Hosoyama A."/>
            <person name="Uohara A."/>
            <person name="Ohji S."/>
            <person name="Ichikawa N."/>
        </authorList>
    </citation>
    <scope>NUCLEOTIDE SEQUENCE [LARGE SCALE GENOMIC DNA]</scope>
    <source>
        <strain evidence="9 10">NBRC 100819</strain>
    </source>
</reference>
<evidence type="ECO:0000313" key="10">
    <source>
        <dbReference type="Proteomes" id="UP000321049"/>
    </source>
</evidence>
<dbReference type="InterPro" id="IPR013324">
    <property type="entry name" value="RNA_pol_sigma_r3/r4-like"/>
</dbReference>
<dbReference type="SUPFAM" id="SSF88946">
    <property type="entry name" value="Sigma2 domain of RNA polymerase sigma factors"/>
    <property type="match status" value="1"/>
</dbReference>
<evidence type="ECO:0000256" key="6">
    <source>
        <dbReference type="SAM" id="MobiDB-lite"/>
    </source>
</evidence>
<proteinExistence type="inferred from homology"/>
<evidence type="ECO:0000259" key="7">
    <source>
        <dbReference type="Pfam" id="PF04542"/>
    </source>
</evidence>